<feature type="domain" description="Shikimate dehydrogenase substrate binding N-terminal" evidence="10">
    <location>
        <begin position="9"/>
        <end position="91"/>
    </location>
</feature>
<feature type="binding site" evidence="8">
    <location>
        <position position="89"/>
    </location>
    <ligand>
        <name>shikimate</name>
        <dbReference type="ChEBI" id="CHEBI:36208"/>
    </ligand>
</feature>
<feature type="binding site" evidence="8">
    <location>
        <position position="64"/>
    </location>
    <ligand>
        <name>shikimate</name>
        <dbReference type="ChEBI" id="CHEBI:36208"/>
    </ligand>
</feature>
<evidence type="ECO:0000256" key="3">
    <source>
        <dbReference type="ARBA" id="ARBA00022605"/>
    </source>
</evidence>
<comment type="pathway">
    <text evidence="1 8">Metabolic intermediate biosynthesis; chorismate biosynthesis; chorismate from D-erythrose 4-phosphate and phosphoenolpyruvate: step 4/7.</text>
</comment>
<keyword evidence="13" id="KW-1185">Reference proteome</keyword>
<dbReference type="GO" id="GO:0050661">
    <property type="term" value="F:NADP binding"/>
    <property type="evidence" value="ECO:0007669"/>
    <property type="project" value="InterPro"/>
</dbReference>
<feature type="binding site" evidence="8">
    <location>
        <begin position="154"/>
        <end position="159"/>
    </location>
    <ligand>
        <name>NADP(+)</name>
        <dbReference type="ChEBI" id="CHEBI:58349"/>
    </ligand>
</feature>
<dbReference type="GO" id="GO:0009073">
    <property type="term" value="P:aromatic amino acid family biosynthetic process"/>
    <property type="evidence" value="ECO:0007669"/>
    <property type="project" value="UniProtKB-KW"/>
</dbReference>
<dbReference type="UniPathway" id="UPA00053">
    <property type="reaction ID" value="UER00087"/>
</dbReference>
<accession>A0A2R4MAE1</accession>
<dbReference type="PANTHER" id="PTHR21089:SF1">
    <property type="entry name" value="BIFUNCTIONAL 3-DEHYDROQUINATE DEHYDRATASE_SHIKIMATE DEHYDROGENASE, CHLOROPLASTIC"/>
    <property type="match status" value="1"/>
</dbReference>
<proteinExistence type="inferred from homology"/>
<feature type="domain" description="SDH C-terminal" evidence="11">
    <location>
        <begin position="242"/>
        <end position="265"/>
    </location>
</feature>
<comment type="catalytic activity">
    <reaction evidence="7 8">
        <text>shikimate + NADP(+) = 3-dehydroshikimate + NADPH + H(+)</text>
        <dbReference type="Rhea" id="RHEA:17737"/>
        <dbReference type="ChEBI" id="CHEBI:15378"/>
        <dbReference type="ChEBI" id="CHEBI:16630"/>
        <dbReference type="ChEBI" id="CHEBI:36208"/>
        <dbReference type="ChEBI" id="CHEBI:57783"/>
        <dbReference type="ChEBI" id="CHEBI:58349"/>
        <dbReference type="EC" id="1.1.1.25"/>
    </reaction>
</comment>
<keyword evidence="5 8" id="KW-0560">Oxidoreductase</keyword>
<dbReference type="InterPro" id="IPR036291">
    <property type="entry name" value="NAD(P)-bd_dom_sf"/>
</dbReference>
<dbReference type="GO" id="GO:0004764">
    <property type="term" value="F:shikimate 3-dehydrogenase (NADP+) activity"/>
    <property type="evidence" value="ECO:0007669"/>
    <property type="project" value="UniProtKB-UniRule"/>
</dbReference>
<dbReference type="PANTHER" id="PTHR21089">
    <property type="entry name" value="SHIKIMATE DEHYDROGENASE"/>
    <property type="match status" value="1"/>
</dbReference>
<feature type="binding site" evidence="8">
    <location>
        <position position="219"/>
    </location>
    <ligand>
        <name>NADP(+)</name>
        <dbReference type="ChEBI" id="CHEBI:58349"/>
    </ligand>
</feature>
<dbReference type="Proteomes" id="UP000258927">
    <property type="component" value="Chromosome"/>
</dbReference>
<feature type="active site" description="Proton acceptor" evidence="8">
    <location>
        <position position="68"/>
    </location>
</feature>
<evidence type="ECO:0000256" key="4">
    <source>
        <dbReference type="ARBA" id="ARBA00022857"/>
    </source>
</evidence>
<dbReference type="InterPro" id="IPR013708">
    <property type="entry name" value="Shikimate_DH-bd_N"/>
</dbReference>
<dbReference type="EMBL" id="CP021330">
    <property type="protein sequence ID" value="AVX02839.1"/>
    <property type="molecule type" value="Genomic_DNA"/>
</dbReference>
<comment type="function">
    <text evidence="8">Involved in the biosynthesis of the chorismate, which leads to the biosynthesis of aromatic amino acids. Catalyzes the reversible NADPH linked reduction of 3-dehydroshikimate (DHSA) to yield shikimate (SA).</text>
</comment>
<evidence type="ECO:0000256" key="6">
    <source>
        <dbReference type="ARBA" id="ARBA00023141"/>
    </source>
</evidence>
<dbReference type="STRING" id="1122213.GCA_000423365_03004"/>
<comment type="similarity">
    <text evidence="8">Belongs to the shikimate dehydrogenase family.</text>
</comment>
<reference evidence="12 13" key="1">
    <citation type="submission" date="2017-05" db="EMBL/GenBank/DDBJ databases">
        <title>Genome Analysis of Maritalea myrionectae HL2708#5.</title>
        <authorList>
            <consortium name="Cotde Inc.-PKNU"/>
            <person name="Jang D."/>
            <person name="Oh H.-M."/>
        </authorList>
    </citation>
    <scope>NUCLEOTIDE SEQUENCE [LARGE SCALE GENOMIC DNA]</scope>
    <source>
        <strain evidence="12 13">HL2708#5</strain>
    </source>
</reference>
<dbReference type="Pfam" id="PF18317">
    <property type="entry name" value="SDH_C"/>
    <property type="match status" value="1"/>
</dbReference>
<evidence type="ECO:0000259" key="11">
    <source>
        <dbReference type="Pfam" id="PF18317"/>
    </source>
</evidence>
<dbReference type="SUPFAM" id="SSF53223">
    <property type="entry name" value="Aminoacid dehydrogenase-like, N-terminal domain"/>
    <property type="match status" value="1"/>
</dbReference>
<evidence type="ECO:0000259" key="9">
    <source>
        <dbReference type="Pfam" id="PF01488"/>
    </source>
</evidence>
<evidence type="ECO:0000256" key="8">
    <source>
        <dbReference type="HAMAP-Rule" id="MF_00222"/>
    </source>
</evidence>
<dbReference type="AlphaFoldDB" id="A0A2R4MAE1"/>
<name>A0A2R4MAE1_9HYPH</name>
<feature type="binding site" evidence="8">
    <location>
        <begin position="130"/>
        <end position="134"/>
    </location>
    <ligand>
        <name>NADP(+)</name>
        <dbReference type="ChEBI" id="CHEBI:58349"/>
    </ligand>
</feature>
<feature type="binding site" evidence="8">
    <location>
        <position position="242"/>
    </location>
    <ligand>
        <name>NADP(+)</name>
        <dbReference type="ChEBI" id="CHEBI:58349"/>
    </ligand>
</feature>
<dbReference type="Pfam" id="PF08501">
    <property type="entry name" value="Shikimate_dh_N"/>
    <property type="match status" value="1"/>
</dbReference>
<evidence type="ECO:0000256" key="1">
    <source>
        <dbReference type="ARBA" id="ARBA00004871"/>
    </source>
</evidence>
<feature type="binding site" evidence="8">
    <location>
        <position position="249"/>
    </location>
    <ligand>
        <name>shikimate</name>
        <dbReference type="ChEBI" id="CHEBI:36208"/>
    </ligand>
</feature>
<evidence type="ECO:0000259" key="10">
    <source>
        <dbReference type="Pfam" id="PF08501"/>
    </source>
</evidence>
<dbReference type="RefSeq" id="WP_117394707.1">
    <property type="nucleotide sequence ID" value="NZ_CP021330.1"/>
</dbReference>
<dbReference type="SUPFAM" id="SSF51735">
    <property type="entry name" value="NAD(P)-binding Rossmann-fold domains"/>
    <property type="match status" value="1"/>
</dbReference>
<dbReference type="InterPro" id="IPR041121">
    <property type="entry name" value="SDH_C"/>
</dbReference>
<feature type="binding site" evidence="8">
    <location>
        <position position="104"/>
    </location>
    <ligand>
        <name>shikimate</name>
        <dbReference type="ChEBI" id="CHEBI:36208"/>
    </ligand>
</feature>
<dbReference type="Pfam" id="PF01488">
    <property type="entry name" value="Shikimate_DH"/>
    <property type="match status" value="1"/>
</dbReference>
<feature type="domain" description="Quinate/shikimate 5-dehydrogenase/glutamyl-tRNA reductase" evidence="9">
    <location>
        <begin position="121"/>
        <end position="198"/>
    </location>
</feature>
<evidence type="ECO:0000313" key="13">
    <source>
        <dbReference type="Proteomes" id="UP000258927"/>
    </source>
</evidence>
<keyword evidence="4 8" id="KW-0521">NADP</keyword>
<sequence length="281" mass="31271">MTELKRAFVTGSPIKHSKSPRVHSYWLQKYGLEGKYEAVETDESGLRDLFSAVRSGQWQGGNITLPHKELAFELCDQLTDTARKIGAVNTIWQQDGQIFGDNTDAYGFLANLDDQVPDWDTHKKIAIVLGAGGAARAILNALVEKGFETIYLLNRTLARAEELADEFDGPIEPQPLDKFNELAEKADFVVNTSSIGMNGTGFENLDVDKLPKTALVTDIVYTPLMTSLLQEAQDRGLNIATGLGMLLHQAVPGFERWFGKKPEVDRDLFLYIHGEVENDER</sequence>
<dbReference type="HAMAP" id="MF_00222">
    <property type="entry name" value="Shikimate_DH_AroE"/>
    <property type="match status" value="1"/>
</dbReference>
<keyword evidence="3 8" id="KW-0028">Amino-acid biosynthesis</keyword>
<dbReference type="KEGG" id="mmyr:MXMO3_00291"/>
<feature type="binding site" evidence="8">
    <location>
        <position position="80"/>
    </location>
    <ligand>
        <name>NADP(+)</name>
        <dbReference type="ChEBI" id="CHEBI:58349"/>
    </ligand>
</feature>
<evidence type="ECO:0000256" key="2">
    <source>
        <dbReference type="ARBA" id="ARBA00012962"/>
    </source>
</evidence>
<dbReference type="EC" id="1.1.1.25" evidence="2 8"/>
<dbReference type="InterPro" id="IPR022893">
    <property type="entry name" value="Shikimate_DH_fam"/>
</dbReference>
<dbReference type="GO" id="GO:0005829">
    <property type="term" value="C:cytosol"/>
    <property type="evidence" value="ECO:0007669"/>
    <property type="project" value="TreeGrafter"/>
</dbReference>
<organism evidence="12 13">
    <name type="scientific">Maritalea myrionectae</name>
    <dbReference type="NCBI Taxonomy" id="454601"/>
    <lineage>
        <taxon>Bacteria</taxon>
        <taxon>Pseudomonadati</taxon>
        <taxon>Pseudomonadota</taxon>
        <taxon>Alphaproteobacteria</taxon>
        <taxon>Hyphomicrobiales</taxon>
        <taxon>Devosiaceae</taxon>
        <taxon>Maritalea</taxon>
    </lineage>
</organism>
<dbReference type="InterPro" id="IPR046346">
    <property type="entry name" value="Aminoacid_DH-like_N_sf"/>
</dbReference>
<evidence type="ECO:0000256" key="5">
    <source>
        <dbReference type="ARBA" id="ARBA00023002"/>
    </source>
</evidence>
<comment type="subunit">
    <text evidence="8">Homodimer.</text>
</comment>
<dbReference type="InterPro" id="IPR011342">
    <property type="entry name" value="Shikimate_DH"/>
</dbReference>
<dbReference type="GO" id="GO:0009423">
    <property type="term" value="P:chorismate biosynthetic process"/>
    <property type="evidence" value="ECO:0007669"/>
    <property type="project" value="UniProtKB-UniRule"/>
</dbReference>
<evidence type="ECO:0000313" key="12">
    <source>
        <dbReference type="EMBL" id="AVX02839.1"/>
    </source>
</evidence>
<keyword evidence="6 8" id="KW-0057">Aromatic amino acid biosynthesis</keyword>
<protein>
    <recommendedName>
        <fullName evidence="2 8">Shikimate dehydrogenase (NADP(+))</fullName>
        <shortName evidence="8">SDH</shortName>
        <ecNumber evidence="2 8">1.1.1.25</ecNumber>
    </recommendedName>
</protein>
<dbReference type="Gene3D" id="3.40.50.720">
    <property type="entry name" value="NAD(P)-binding Rossmann-like Domain"/>
    <property type="match status" value="1"/>
</dbReference>
<feature type="binding site" evidence="8">
    <location>
        <position position="221"/>
    </location>
    <ligand>
        <name>shikimate</name>
        <dbReference type="ChEBI" id="CHEBI:36208"/>
    </ligand>
</feature>
<dbReference type="GO" id="GO:0019632">
    <property type="term" value="P:shikimate metabolic process"/>
    <property type="evidence" value="ECO:0007669"/>
    <property type="project" value="InterPro"/>
</dbReference>
<dbReference type="CDD" id="cd01065">
    <property type="entry name" value="NAD_bind_Shikimate_DH"/>
    <property type="match status" value="1"/>
</dbReference>
<dbReference type="NCBIfam" id="NF001312">
    <property type="entry name" value="PRK00258.1-4"/>
    <property type="match status" value="1"/>
</dbReference>
<feature type="binding site" evidence="8">
    <location>
        <begin position="17"/>
        <end position="19"/>
    </location>
    <ligand>
        <name>shikimate</name>
        <dbReference type="ChEBI" id="CHEBI:36208"/>
    </ligand>
</feature>
<dbReference type="GO" id="GO:0008652">
    <property type="term" value="P:amino acid biosynthetic process"/>
    <property type="evidence" value="ECO:0007669"/>
    <property type="project" value="UniProtKB-KW"/>
</dbReference>
<gene>
    <name evidence="8" type="primary">aroE</name>
    <name evidence="12" type="ORF">MXMO3_00291</name>
</gene>
<dbReference type="NCBIfam" id="TIGR00507">
    <property type="entry name" value="aroE"/>
    <property type="match status" value="1"/>
</dbReference>
<dbReference type="Gene3D" id="3.40.50.10860">
    <property type="entry name" value="Leucine Dehydrogenase, chain A, domain 1"/>
    <property type="match status" value="1"/>
</dbReference>
<evidence type="ECO:0000256" key="7">
    <source>
        <dbReference type="ARBA" id="ARBA00049442"/>
    </source>
</evidence>
<dbReference type="InterPro" id="IPR006151">
    <property type="entry name" value="Shikm_DH/Glu-tRNA_Rdtase"/>
</dbReference>